<reference evidence="3" key="1">
    <citation type="journal article" date="2019" name="Int. J. Syst. Evol. Microbiol.">
        <title>The Global Catalogue of Microorganisms (GCM) 10K type strain sequencing project: providing services to taxonomists for standard genome sequencing and annotation.</title>
        <authorList>
            <consortium name="The Broad Institute Genomics Platform"/>
            <consortium name="The Broad Institute Genome Sequencing Center for Infectious Disease"/>
            <person name="Wu L."/>
            <person name="Ma J."/>
        </authorList>
    </citation>
    <scope>NUCLEOTIDE SEQUENCE [LARGE SCALE GENOMIC DNA]</scope>
    <source>
        <strain evidence="3">CCUG 63418</strain>
    </source>
</reference>
<gene>
    <name evidence="2" type="ORF">ACFQZS_12490</name>
</gene>
<proteinExistence type="predicted"/>
<dbReference type="Proteomes" id="UP001596958">
    <property type="component" value="Unassembled WGS sequence"/>
</dbReference>
<keyword evidence="1" id="KW-0812">Transmembrane</keyword>
<keyword evidence="3" id="KW-1185">Reference proteome</keyword>
<keyword evidence="1" id="KW-1133">Transmembrane helix</keyword>
<dbReference type="RefSeq" id="WP_377100705.1">
    <property type="nucleotide sequence ID" value="NZ_JBHTHU010000009.1"/>
</dbReference>
<dbReference type="EMBL" id="JBHTHU010000009">
    <property type="protein sequence ID" value="MFD0750965.1"/>
    <property type="molecule type" value="Genomic_DNA"/>
</dbReference>
<evidence type="ECO:0000256" key="1">
    <source>
        <dbReference type="SAM" id="Phobius"/>
    </source>
</evidence>
<comment type="caution">
    <text evidence="2">The sequence shown here is derived from an EMBL/GenBank/DDBJ whole genome shotgun (WGS) entry which is preliminary data.</text>
</comment>
<feature type="transmembrane region" description="Helical" evidence="1">
    <location>
        <begin position="34"/>
        <end position="56"/>
    </location>
</feature>
<sequence>MKVRSLFVTVLVTIALIVLTVSSVYYVVNEGSTANIAGNLILLVCLFFFTWTALLLNRVKYTNLVP</sequence>
<organism evidence="2 3">
    <name type="scientific">Mucilaginibacter calamicampi</name>
    <dbReference type="NCBI Taxonomy" id="1302352"/>
    <lineage>
        <taxon>Bacteria</taxon>
        <taxon>Pseudomonadati</taxon>
        <taxon>Bacteroidota</taxon>
        <taxon>Sphingobacteriia</taxon>
        <taxon>Sphingobacteriales</taxon>
        <taxon>Sphingobacteriaceae</taxon>
        <taxon>Mucilaginibacter</taxon>
    </lineage>
</organism>
<accession>A0ABW2Z2P4</accession>
<protein>
    <submittedName>
        <fullName evidence="2">Uncharacterized protein</fullName>
    </submittedName>
</protein>
<feature type="transmembrane region" description="Helical" evidence="1">
    <location>
        <begin position="7"/>
        <end position="28"/>
    </location>
</feature>
<evidence type="ECO:0000313" key="3">
    <source>
        <dbReference type="Proteomes" id="UP001596958"/>
    </source>
</evidence>
<name>A0ABW2Z2P4_9SPHI</name>
<keyword evidence="1" id="KW-0472">Membrane</keyword>
<evidence type="ECO:0000313" key="2">
    <source>
        <dbReference type="EMBL" id="MFD0750965.1"/>
    </source>
</evidence>